<organism evidence="2 3">
    <name type="scientific">Chara braunii</name>
    <name type="common">Braun's stonewort</name>
    <dbReference type="NCBI Taxonomy" id="69332"/>
    <lineage>
        <taxon>Eukaryota</taxon>
        <taxon>Viridiplantae</taxon>
        <taxon>Streptophyta</taxon>
        <taxon>Charophyceae</taxon>
        <taxon>Charales</taxon>
        <taxon>Characeae</taxon>
        <taxon>Chara</taxon>
    </lineage>
</organism>
<evidence type="ECO:0000313" key="3">
    <source>
        <dbReference type="Proteomes" id="UP000265515"/>
    </source>
</evidence>
<feature type="compositionally biased region" description="Basic and acidic residues" evidence="1">
    <location>
        <begin position="351"/>
        <end position="367"/>
    </location>
</feature>
<protein>
    <submittedName>
        <fullName evidence="2">Uncharacterized protein</fullName>
    </submittedName>
</protein>
<name>A0A388LNW3_CHABU</name>
<keyword evidence="3" id="KW-1185">Reference proteome</keyword>
<comment type="caution">
    <text evidence="2">The sequence shown here is derived from an EMBL/GenBank/DDBJ whole genome shotgun (WGS) entry which is preliminary data.</text>
</comment>
<accession>A0A388LNW3</accession>
<dbReference type="AlphaFoldDB" id="A0A388LNW3"/>
<dbReference type="EMBL" id="BFEA01000461">
    <property type="protein sequence ID" value="GBG84040.1"/>
    <property type="molecule type" value="Genomic_DNA"/>
</dbReference>
<gene>
    <name evidence="2" type="ORF">CBR_g37917</name>
</gene>
<proteinExistence type="predicted"/>
<dbReference type="Gramene" id="GBG84040">
    <property type="protein sequence ID" value="GBG84040"/>
    <property type="gene ID" value="CBR_g37917"/>
</dbReference>
<feature type="region of interest" description="Disordered" evidence="1">
    <location>
        <begin position="219"/>
        <end position="258"/>
    </location>
</feature>
<reference evidence="2 3" key="1">
    <citation type="journal article" date="2018" name="Cell">
        <title>The Chara Genome: Secondary Complexity and Implications for Plant Terrestrialization.</title>
        <authorList>
            <person name="Nishiyama T."/>
            <person name="Sakayama H."/>
            <person name="Vries J.D."/>
            <person name="Buschmann H."/>
            <person name="Saint-Marcoux D."/>
            <person name="Ullrich K.K."/>
            <person name="Haas F.B."/>
            <person name="Vanderstraeten L."/>
            <person name="Becker D."/>
            <person name="Lang D."/>
            <person name="Vosolsobe S."/>
            <person name="Rombauts S."/>
            <person name="Wilhelmsson P.K.I."/>
            <person name="Janitza P."/>
            <person name="Kern R."/>
            <person name="Heyl A."/>
            <person name="Rumpler F."/>
            <person name="Villalobos L.I.A.C."/>
            <person name="Clay J.M."/>
            <person name="Skokan R."/>
            <person name="Toyoda A."/>
            <person name="Suzuki Y."/>
            <person name="Kagoshima H."/>
            <person name="Schijlen E."/>
            <person name="Tajeshwar N."/>
            <person name="Catarino B."/>
            <person name="Hetherington A.J."/>
            <person name="Saltykova A."/>
            <person name="Bonnot C."/>
            <person name="Breuninger H."/>
            <person name="Symeonidi A."/>
            <person name="Radhakrishnan G.V."/>
            <person name="Van Nieuwerburgh F."/>
            <person name="Deforce D."/>
            <person name="Chang C."/>
            <person name="Karol K.G."/>
            <person name="Hedrich R."/>
            <person name="Ulvskov P."/>
            <person name="Glockner G."/>
            <person name="Delwiche C.F."/>
            <person name="Petrasek J."/>
            <person name="Van de Peer Y."/>
            <person name="Friml J."/>
            <person name="Beilby M."/>
            <person name="Dolan L."/>
            <person name="Kohara Y."/>
            <person name="Sugano S."/>
            <person name="Fujiyama A."/>
            <person name="Delaux P.-M."/>
            <person name="Quint M."/>
            <person name="TheiBen G."/>
            <person name="Hagemann M."/>
            <person name="Harholt J."/>
            <person name="Dunand C."/>
            <person name="Zachgo S."/>
            <person name="Langdale J."/>
            <person name="Maumus F."/>
            <person name="Straeten D.V.D."/>
            <person name="Gould S.B."/>
            <person name="Rensing S.A."/>
        </authorList>
    </citation>
    <scope>NUCLEOTIDE SEQUENCE [LARGE SCALE GENOMIC DNA]</scope>
    <source>
        <strain evidence="2 3">S276</strain>
    </source>
</reference>
<sequence length="484" mass="53553">MNIVALFLSSDFVKGCAYWFRIGSEMASVKNTSTSGGPSAPGEGQHLSQSTPLYFHSRDAPWFLDFVVDRELVGPAVFMRGPAIPEAAGATDVYPLGTITGYRKQSGGLLKLQTNILYDHCRLPFRGVKGVVVSVKTFAGYGSNMLLCRHFKVLYDAKRRPLPPPVDYLDLALKVPKERLILPRDYVFRLLTAHKGSFSSPRETPVTKVGHGSVILGIEGQGMEPTGGSQTPVPPAAQGSAFGGGPSSSEQNRERQWRVREEVAEETRYMKRLKGSSESAIGGDEGGVVGHGTGKKMPRMRGGQEDVKKRQSNQETATTRKKTAGGLTIGERQAEGERDSARGGVPVAGEPSEKSKRKLAAEVGDRQKKSRRRKSGEGASGGERVVAKRYDEATMFWLEYEWNDDEDIVEKETPIQLLFGPRRVCDIPTWEGDYNHRSLTRDNVDDIKNTMWRQFHEEKGKIWTKNPLVLAPIYKPVTQRQETA</sequence>
<evidence type="ECO:0000256" key="1">
    <source>
        <dbReference type="SAM" id="MobiDB-lite"/>
    </source>
</evidence>
<dbReference type="Proteomes" id="UP000265515">
    <property type="component" value="Unassembled WGS sequence"/>
</dbReference>
<feature type="compositionally biased region" description="Gly residues" evidence="1">
    <location>
        <begin position="283"/>
        <end position="292"/>
    </location>
</feature>
<feature type="compositionally biased region" description="Basic and acidic residues" evidence="1">
    <location>
        <begin position="332"/>
        <end position="341"/>
    </location>
</feature>
<evidence type="ECO:0000313" key="2">
    <source>
        <dbReference type="EMBL" id="GBG84040.1"/>
    </source>
</evidence>
<feature type="region of interest" description="Disordered" evidence="1">
    <location>
        <begin position="273"/>
        <end position="383"/>
    </location>
</feature>